<organism evidence="1 2">
    <name type="scientific">Rathayibacter rubneri</name>
    <dbReference type="NCBI Taxonomy" id="2950106"/>
    <lineage>
        <taxon>Bacteria</taxon>
        <taxon>Bacillati</taxon>
        <taxon>Actinomycetota</taxon>
        <taxon>Actinomycetes</taxon>
        <taxon>Micrococcales</taxon>
        <taxon>Microbacteriaceae</taxon>
        <taxon>Rathayibacter</taxon>
    </lineage>
</organism>
<accession>A0A9X2DU52</accession>
<gene>
    <name evidence="1" type="ORF">NB037_02045</name>
</gene>
<name>A0A9X2DU52_9MICO</name>
<evidence type="ECO:0000313" key="1">
    <source>
        <dbReference type="EMBL" id="MCM6761190.1"/>
    </source>
</evidence>
<proteinExistence type="predicted"/>
<evidence type="ECO:0000313" key="2">
    <source>
        <dbReference type="Proteomes" id="UP001155240"/>
    </source>
</evidence>
<dbReference type="RefSeq" id="WP_251943177.1">
    <property type="nucleotide sequence ID" value="NZ_JAMRYM010000003.1"/>
</dbReference>
<comment type="caution">
    <text evidence="1">The sequence shown here is derived from an EMBL/GenBank/DDBJ whole genome shotgun (WGS) entry which is preliminary data.</text>
</comment>
<dbReference type="EMBL" id="JAMRYM010000003">
    <property type="protein sequence ID" value="MCM6761190.1"/>
    <property type="molecule type" value="Genomic_DNA"/>
</dbReference>
<keyword evidence="2" id="KW-1185">Reference proteome</keyword>
<reference evidence="1" key="1">
    <citation type="submission" date="2022-06" db="EMBL/GenBank/DDBJ databases">
        <title>Whole genome shotgun sequencing (WGS) of Rathayibacter sp. ZW T2_19, isolated from stored onions (Allium cepa).</title>
        <authorList>
            <person name="Stoll D.A."/>
            <person name="Huch M."/>
        </authorList>
    </citation>
    <scope>NUCLEOTIDE SEQUENCE</scope>
    <source>
        <strain evidence="1">ZW T2_19</strain>
    </source>
</reference>
<sequence>MDQTAILRTRAEVLDDFEQQLRSEADIAGERIVRTENGFRLQETDTFTVEVWKMLFNWRLVVMPPHQQIETTHGYGYFGTGLESLARAVAAGLQWADPMNTAPEGFDKQAF</sequence>
<protein>
    <submittedName>
        <fullName evidence="1">Uncharacterized protein</fullName>
    </submittedName>
</protein>
<dbReference type="AlphaFoldDB" id="A0A9X2DU52"/>
<dbReference type="Proteomes" id="UP001155240">
    <property type="component" value="Unassembled WGS sequence"/>
</dbReference>